<dbReference type="Pfam" id="PF05199">
    <property type="entry name" value="GMC_oxred_C"/>
    <property type="match status" value="1"/>
</dbReference>
<reference evidence="5" key="1">
    <citation type="journal article" date="2015" name="Genome Announc.">
        <title>Genome sequence of the AIDS-associated pathogen Penicillium marneffei (ATCC18224) and its near taxonomic relative Talaromyces stipitatus (ATCC10500).</title>
        <authorList>
            <person name="Nierman W.C."/>
            <person name="Fedorova-Abrams N.D."/>
            <person name="Andrianopoulos A."/>
        </authorList>
    </citation>
    <scope>NUCLEOTIDE SEQUENCE [LARGE SCALE GENOMIC DNA]</scope>
    <source>
        <strain evidence="5">ATCC 18224 / CBS 334.59 / QM 7333</strain>
    </source>
</reference>
<evidence type="ECO:0000313" key="4">
    <source>
        <dbReference type="EMBL" id="EEA21525.1"/>
    </source>
</evidence>
<feature type="domain" description="Glucose-methanol-choline oxidoreductase C-terminal" evidence="3">
    <location>
        <begin position="71"/>
        <end position="206"/>
    </location>
</feature>
<organism evidence="4 5">
    <name type="scientific">Talaromyces marneffei (strain ATCC 18224 / CBS 334.59 / QM 7333)</name>
    <name type="common">Penicillium marneffei</name>
    <dbReference type="NCBI Taxonomy" id="441960"/>
    <lineage>
        <taxon>Eukaryota</taxon>
        <taxon>Fungi</taxon>
        <taxon>Dikarya</taxon>
        <taxon>Ascomycota</taxon>
        <taxon>Pezizomycotina</taxon>
        <taxon>Eurotiomycetes</taxon>
        <taxon>Eurotiomycetidae</taxon>
        <taxon>Eurotiales</taxon>
        <taxon>Trichocomaceae</taxon>
        <taxon>Talaromyces</taxon>
        <taxon>Talaromyces sect. Talaromyces</taxon>
    </lineage>
</organism>
<dbReference type="Gene3D" id="3.50.50.60">
    <property type="entry name" value="FAD/NAD(P)-binding domain"/>
    <property type="match status" value="1"/>
</dbReference>
<dbReference type="PANTHER" id="PTHR11552">
    <property type="entry name" value="GLUCOSE-METHANOL-CHOLINE GMC OXIDOREDUCTASE"/>
    <property type="match status" value="1"/>
</dbReference>
<dbReference type="PhylomeDB" id="B6QNN7"/>
<dbReference type="InterPro" id="IPR007867">
    <property type="entry name" value="GMC_OxRtase_C"/>
</dbReference>
<dbReference type="InterPro" id="IPR036188">
    <property type="entry name" value="FAD/NAD-bd_sf"/>
</dbReference>
<dbReference type="InterPro" id="IPR012132">
    <property type="entry name" value="GMC_OxRdtase"/>
</dbReference>
<evidence type="ECO:0000256" key="2">
    <source>
        <dbReference type="SAM" id="MobiDB-lite"/>
    </source>
</evidence>
<keyword evidence="5" id="KW-1185">Reference proteome</keyword>
<evidence type="ECO:0000259" key="3">
    <source>
        <dbReference type="Pfam" id="PF05199"/>
    </source>
</evidence>
<sequence length="238" mass="26747">MTSLPKKSRAPALSTMRPSLPTRSIRPVPPAPPHFELDFVTLWSSAFQWHFPVPEKGSYMTVIVDLFRALSEGQVTLNRTNALTQPNINLNFFGNDLDILAMREGVRWTYDVLTKGAGFKDLVISEYPWKMPPESDDGMKRAVLDRSQTGFHLCATARLSKNIQQGVVDPKLRVHGIKNLHIACADASVILVIPDCHIQNSVYMIGEKAADIIKADHKDLFTSKNVPYFVSMSKLWVR</sequence>
<dbReference type="GO" id="GO:0016614">
    <property type="term" value="F:oxidoreductase activity, acting on CH-OH group of donors"/>
    <property type="evidence" value="ECO:0007669"/>
    <property type="project" value="InterPro"/>
</dbReference>
<proteinExistence type="inferred from homology"/>
<dbReference type="EMBL" id="DS995903">
    <property type="protein sequence ID" value="EEA21525.1"/>
    <property type="molecule type" value="Genomic_DNA"/>
</dbReference>
<dbReference type="AlphaFoldDB" id="B6QNN7"/>
<feature type="region of interest" description="Disordered" evidence="2">
    <location>
        <begin position="1"/>
        <end position="25"/>
    </location>
</feature>
<evidence type="ECO:0000256" key="1">
    <source>
        <dbReference type="ARBA" id="ARBA00010790"/>
    </source>
</evidence>
<name>B6QNN7_TALMQ</name>
<dbReference type="SUPFAM" id="SSF51905">
    <property type="entry name" value="FAD/NAD(P)-binding domain"/>
    <property type="match status" value="1"/>
</dbReference>
<gene>
    <name evidence="4" type="ORF">PMAA_053330</name>
</gene>
<dbReference type="SUPFAM" id="SSF54373">
    <property type="entry name" value="FAD-linked reductases, C-terminal domain"/>
    <property type="match status" value="1"/>
</dbReference>
<evidence type="ECO:0000313" key="5">
    <source>
        <dbReference type="Proteomes" id="UP000001294"/>
    </source>
</evidence>
<dbReference type="VEuPathDB" id="FungiDB:PMAA_053330"/>
<dbReference type="Proteomes" id="UP000001294">
    <property type="component" value="Unassembled WGS sequence"/>
</dbReference>
<dbReference type="GO" id="GO:0050660">
    <property type="term" value="F:flavin adenine dinucleotide binding"/>
    <property type="evidence" value="ECO:0007669"/>
    <property type="project" value="InterPro"/>
</dbReference>
<dbReference type="PANTHER" id="PTHR11552:SF147">
    <property type="entry name" value="CHOLINE DEHYDROGENASE, MITOCHONDRIAL"/>
    <property type="match status" value="1"/>
</dbReference>
<protein>
    <submittedName>
        <fullName evidence="4">Glucose-methanol-choline (Gmc) oxidoreductase, putative</fullName>
    </submittedName>
</protein>
<accession>B6QNN7</accession>
<dbReference type="HOGENOM" id="CLU_002865_2_2_1"/>
<dbReference type="OrthoDB" id="269227at2759"/>
<comment type="similarity">
    <text evidence="1">Belongs to the GMC oxidoreductase family.</text>
</comment>
<dbReference type="Gene3D" id="3.30.560.10">
    <property type="entry name" value="Glucose Oxidase, domain 3"/>
    <property type="match status" value="1"/>
</dbReference>